<evidence type="ECO:0000256" key="1">
    <source>
        <dbReference type="ARBA" id="ARBA00018026"/>
    </source>
</evidence>
<dbReference type="PANTHER" id="PTHR35089:SF1">
    <property type="entry name" value="CHAPERONE PROTEIN SKP"/>
    <property type="match status" value="1"/>
</dbReference>
<accession>A0A451D207</accession>
<dbReference type="PANTHER" id="PTHR35089">
    <property type="entry name" value="CHAPERONE PROTEIN SKP"/>
    <property type="match status" value="1"/>
</dbReference>
<dbReference type="EMBL" id="LR217703">
    <property type="protein sequence ID" value="VFP79644.1"/>
    <property type="molecule type" value="Genomic_DNA"/>
</dbReference>
<evidence type="ECO:0000313" key="6">
    <source>
        <dbReference type="Proteomes" id="UP000294412"/>
    </source>
</evidence>
<comment type="similarity">
    <text evidence="3">Belongs to the skp family.</text>
</comment>
<dbReference type="PIRSF" id="PIRSF002094">
    <property type="entry name" value="OMP26_Skp"/>
    <property type="match status" value="1"/>
</dbReference>
<dbReference type="Gene3D" id="3.30.910.20">
    <property type="entry name" value="Skp domain"/>
    <property type="match status" value="1"/>
</dbReference>
<feature type="chain" id="PRO_5019260590" description="Chaperone protein Skp" evidence="4">
    <location>
        <begin position="23"/>
        <end position="165"/>
    </location>
</feature>
<protein>
    <recommendedName>
        <fullName evidence="1">Chaperone protein Skp</fullName>
    </recommendedName>
</protein>
<dbReference type="GO" id="GO:0051082">
    <property type="term" value="F:unfolded protein binding"/>
    <property type="evidence" value="ECO:0007669"/>
    <property type="project" value="InterPro"/>
</dbReference>
<organism evidence="5 6">
    <name type="scientific">Candidatus Erwinia haradaeae</name>
    <dbReference type="NCBI Taxonomy" id="1922217"/>
    <lineage>
        <taxon>Bacteria</taxon>
        <taxon>Pseudomonadati</taxon>
        <taxon>Pseudomonadota</taxon>
        <taxon>Gammaproteobacteria</taxon>
        <taxon>Enterobacterales</taxon>
        <taxon>Erwiniaceae</taxon>
        <taxon>Erwinia</taxon>
    </lineage>
</organism>
<dbReference type="GO" id="GO:0005829">
    <property type="term" value="C:cytosol"/>
    <property type="evidence" value="ECO:0007669"/>
    <property type="project" value="TreeGrafter"/>
</dbReference>
<evidence type="ECO:0000256" key="4">
    <source>
        <dbReference type="SAM" id="SignalP"/>
    </source>
</evidence>
<evidence type="ECO:0000256" key="3">
    <source>
        <dbReference type="PIRNR" id="PIRNR002094"/>
    </source>
</evidence>
<sequence precursor="true">MKKFLYAVTMGCVLIFSMSVQASNKIAVVNVVNIFQQLPEFAIITHKLENEFRDRTNTLQSMEHELQMKIQHLQRDRLTMKENEQLSMEKDILTQREKFNTEAQIFEQDNRRRQIEERNKILNKIQHAVEKVASLQGYDLVIDQSAVAYFIKSKDITTDVLKQVK</sequence>
<dbReference type="Proteomes" id="UP000294412">
    <property type="component" value="Chromosome"/>
</dbReference>
<dbReference type="AlphaFoldDB" id="A0A451D207"/>
<evidence type="ECO:0000256" key="2">
    <source>
        <dbReference type="ARBA" id="ARBA00022729"/>
    </source>
</evidence>
<dbReference type="InterPro" id="IPR005632">
    <property type="entry name" value="Chaperone_Skp"/>
</dbReference>
<dbReference type="SUPFAM" id="SSF111384">
    <property type="entry name" value="OmpH-like"/>
    <property type="match status" value="1"/>
</dbReference>
<dbReference type="Pfam" id="PF03938">
    <property type="entry name" value="OmpH"/>
    <property type="match status" value="1"/>
</dbReference>
<evidence type="ECO:0000313" key="5">
    <source>
        <dbReference type="EMBL" id="VFP79644.1"/>
    </source>
</evidence>
<dbReference type="InterPro" id="IPR024930">
    <property type="entry name" value="Skp_dom_sf"/>
</dbReference>
<reference evidence="5 6" key="1">
    <citation type="submission" date="2019-02" db="EMBL/GenBank/DDBJ databases">
        <authorList>
            <person name="Manzano-Marin A."/>
            <person name="Manzano-Marin A."/>
        </authorList>
    </citation>
    <scope>NUCLEOTIDE SEQUENCE [LARGE SCALE GENOMIC DNA]</scope>
    <source>
        <strain evidence="5 6">ErCicuneomaculata</strain>
    </source>
</reference>
<dbReference type="RefSeq" id="WP_174232547.1">
    <property type="nucleotide sequence ID" value="NZ_LR217703.1"/>
</dbReference>
<proteinExistence type="inferred from homology"/>
<keyword evidence="2 4" id="KW-0732">Signal</keyword>
<dbReference type="SMART" id="SM00935">
    <property type="entry name" value="OmpH"/>
    <property type="match status" value="1"/>
</dbReference>
<name>A0A451D207_9GAMM</name>
<feature type="signal peptide" evidence="4">
    <location>
        <begin position="1"/>
        <end position="22"/>
    </location>
</feature>
<dbReference type="GO" id="GO:0050821">
    <property type="term" value="P:protein stabilization"/>
    <property type="evidence" value="ECO:0007669"/>
    <property type="project" value="TreeGrafter"/>
</dbReference>
<gene>
    <name evidence="5" type="primary">skp</name>
    <name evidence="5" type="ORF">ERCICUMA2628_195</name>
</gene>